<sequence>MNHCDLLILWRDPNRFVVLTYFPASTKHSVVKIIFAALCKHYFVQGILSACGDDEVVNQCGNECEPGCENAFGEPKICIEVCYPPACVCKPNLYRRNGKCVTKSQCRKCFFLKA</sequence>
<dbReference type="SUPFAM" id="SSF57567">
    <property type="entry name" value="Serine protease inhibitors"/>
    <property type="match status" value="1"/>
</dbReference>
<gene>
    <name evidence="3" type="ORF">OESDEN_10281</name>
</gene>
<dbReference type="EMBL" id="KN553647">
    <property type="protein sequence ID" value="KHJ89885.1"/>
    <property type="molecule type" value="Genomic_DNA"/>
</dbReference>
<dbReference type="InterPro" id="IPR002919">
    <property type="entry name" value="TIL_dom"/>
</dbReference>
<keyword evidence="4" id="KW-1185">Reference proteome</keyword>
<keyword evidence="1" id="KW-0722">Serine protease inhibitor</keyword>
<dbReference type="InterPro" id="IPR036084">
    <property type="entry name" value="Ser_inhib-like_sf"/>
</dbReference>
<dbReference type="AlphaFoldDB" id="A0A0B1T3A1"/>
<organism evidence="3 4">
    <name type="scientific">Oesophagostomum dentatum</name>
    <name type="common">Nodular worm</name>
    <dbReference type="NCBI Taxonomy" id="61180"/>
    <lineage>
        <taxon>Eukaryota</taxon>
        <taxon>Metazoa</taxon>
        <taxon>Ecdysozoa</taxon>
        <taxon>Nematoda</taxon>
        <taxon>Chromadorea</taxon>
        <taxon>Rhabditida</taxon>
        <taxon>Rhabditina</taxon>
        <taxon>Rhabditomorpha</taxon>
        <taxon>Strongyloidea</taxon>
        <taxon>Strongylidae</taxon>
        <taxon>Oesophagostomum</taxon>
    </lineage>
</organism>
<accession>A0A0B1T3A1</accession>
<dbReference type="Proteomes" id="UP000053660">
    <property type="component" value="Unassembled WGS sequence"/>
</dbReference>
<dbReference type="CDD" id="cd19941">
    <property type="entry name" value="TIL"/>
    <property type="match status" value="1"/>
</dbReference>
<evidence type="ECO:0000259" key="2">
    <source>
        <dbReference type="Pfam" id="PF01826"/>
    </source>
</evidence>
<dbReference type="Gene3D" id="2.10.25.10">
    <property type="entry name" value="Laminin"/>
    <property type="match status" value="1"/>
</dbReference>
<evidence type="ECO:0000256" key="1">
    <source>
        <dbReference type="ARBA" id="ARBA00022900"/>
    </source>
</evidence>
<dbReference type="Pfam" id="PF01826">
    <property type="entry name" value="TIL"/>
    <property type="match status" value="1"/>
</dbReference>
<keyword evidence="1" id="KW-0646">Protease inhibitor</keyword>
<name>A0A0B1T3A1_OESDE</name>
<evidence type="ECO:0000313" key="3">
    <source>
        <dbReference type="EMBL" id="KHJ89885.1"/>
    </source>
</evidence>
<dbReference type="GO" id="GO:0004867">
    <property type="term" value="F:serine-type endopeptidase inhibitor activity"/>
    <property type="evidence" value="ECO:0007669"/>
    <property type="project" value="UniProtKB-KW"/>
</dbReference>
<evidence type="ECO:0000313" key="4">
    <source>
        <dbReference type="Proteomes" id="UP000053660"/>
    </source>
</evidence>
<reference evidence="3 4" key="1">
    <citation type="submission" date="2014-03" db="EMBL/GenBank/DDBJ databases">
        <title>Draft genome of the hookworm Oesophagostomum dentatum.</title>
        <authorList>
            <person name="Mitreva M."/>
        </authorList>
    </citation>
    <scope>NUCLEOTIDE SEQUENCE [LARGE SCALE GENOMIC DNA]</scope>
    <source>
        <strain evidence="3 4">OD-Hann</strain>
    </source>
</reference>
<proteinExistence type="predicted"/>
<feature type="domain" description="TIL" evidence="2">
    <location>
        <begin position="51"/>
        <end position="106"/>
    </location>
</feature>
<dbReference type="OrthoDB" id="5871013at2759"/>
<protein>
    <submittedName>
        <fullName evidence="3">Trypsin Inhibitor like cysteine rich domain protein</fullName>
    </submittedName>
</protein>